<evidence type="ECO:0000256" key="10">
    <source>
        <dbReference type="ARBA" id="ARBA00022884"/>
    </source>
</evidence>
<evidence type="ECO:0000313" key="19">
    <source>
        <dbReference type="Proteomes" id="UP000031512"/>
    </source>
</evidence>
<evidence type="ECO:0000256" key="3">
    <source>
        <dbReference type="ARBA" id="ARBA00005494"/>
    </source>
</evidence>
<keyword evidence="12" id="KW-0411">Iron-sulfur</keyword>
<evidence type="ECO:0000256" key="13">
    <source>
        <dbReference type="ARBA" id="ARBA00023315"/>
    </source>
</evidence>
<dbReference type="eggNOG" id="KOG2535">
    <property type="taxonomic scope" value="Eukaryota"/>
</dbReference>
<dbReference type="GO" id="GO:0002926">
    <property type="term" value="P:tRNA wobble base 5-methoxycarbonylmethyl-2-thiouridinylation"/>
    <property type="evidence" value="ECO:0007669"/>
    <property type="project" value="TreeGrafter"/>
</dbReference>
<comment type="pathway">
    <text evidence="2">tRNA modification.</text>
</comment>
<evidence type="ECO:0000256" key="2">
    <source>
        <dbReference type="ARBA" id="ARBA00005217"/>
    </source>
</evidence>
<dbReference type="NCBIfam" id="TIGR01211">
    <property type="entry name" value="ELP3"/>
    <property type="match status" value="1"/>
</dbReference>
<dbReference type="SUPFAM" id="SSF55729">
    <property type="entry name" value="Acyl-CoA N-acyltransferases (Nat)"/>
    <property type="match status" value="1"/>
</dbReference>
<protein>
    <recommendedName>
        <fullName evidence="14">tRNA carboxymethyluridine synthase</fullName>
        <ecNumber evidence="14">2.3.1.311</ecNumber>
    </recommendedName>
</protein>
<dbReference type="EC" id="2.3.1.311" evidence="14"/>
<dbReference type="SFLD" id="SFLDF00344">
    <property type="entry name" value="ELP3-like"/>
    <property type="match status" value="1"/>
</dbReference>
<evidence type="ECO:0000256" key="11">
    <source>
        <dbReference type="ARBA" id="ARBA00023004"/>
    </source>
</evidence>
<evidence type="ECO:0000313" key="18">
    <source>
        <dbReference type="EMBL" id="AFZ79029.1"/>
    </source>
</evidence>
<dbReference type="OrthoDB" id="10265243at2759"/>
<evidence type="ECO:0000256" key="15">
    <source>
        <dbReference type="ARBA" id="ARBA00047372"/>
    </source>
</evidence>
<dbReference type="InterPro" id="IPR007197">
    <property type="entry name" value="rSAM"/>
</dbReference>
<dbReference type="PANTHER" id="PTHR11135">
    <property type="entry name" value="HISTONE ACETYLTRANSFERASE-RELATED"/>
    <property type="match status" value="1"/>
</dbReference>
<feature type="domain" description="Elp3/MiaA/NifB-like radical SAM core" evidence="17">
    <location>
        <begin position="288"/>
        <end position="547"/>
    </location>
</feature>
<feature type="compositionally biased region" description="Basic and acidic residues" evidence="16">
    <location>
        <begin position="49"/>
        <end position="59"/>
    </location>
</feature>
<proteinExistence type="inferred from homology"/>
<evidence type="ECO:0000259" key="17">
    <source>
        <dbReference type="SMART" id="SM00729"/>
    </source>
</evidence>
<comment type="similarity">
    <text evidence="3">Belongs to the ELP3 family.</text>
</comment>
<dbReference type="GO" id="GO:0106261">
    <property type="term" value="F:tRNA uridine(34) acetyltransferase activity"/>
    <property type="evidence" value="ECO:0007669"/>
    <property type="project" value="UniProtKB-EC"/>
</dbReference>
<keyword evidence="6 18" id="KW-0808">Transferase</keyword>
<keyword evidence="9" id="KW-0479">Metal-binding</keyword>
<dbReference type="GO" id="GO:0046872">
    <property type="term" value="F:metal ion binding"/>
    <property type="evidence" value="ECO:0007669"/>
    <property type="project" value="UniProtKB-KW"/>
</dbReference>
<dbReference type="Pfam" id="PF16199">
    <property type="entry name" value="Radical_SAM_C"/>
    <property type="match status" value="1"/>
</dbReference>
<dbReference type="STRING" id="1537102.L0AVW1"/>
<comment type="cofactor">
    <cofactor evidence="1">
        <name>[4Fe-4S] cluster</name>
        <dbReference type="ChEBI" id="CHEBI:49883"/>
    </cofactor>
</comment>
<evidence type="ECO:0000256" key="16">
    <source>
        <dbReference type="SAM" id="MobiDB-lite"/>
    </source>
</evidence>
<gene>
    <name evidence="18" type="ORF">BEWA_018740</name>
</gene>
<keyword evidence="10" id="KW-0694">RNA-binding</keyword>
<accession>L0AVW1</accession>
<keyword evidence="19" id="KW-1185">Reference proteome</keyword>
<dbReference type="Proteomes" id="UP000031512">
    <property type="component" value="Chromosome 1"/>
</dbReference>
<dbReference type="SMART" id="SM00729">
    <property type="entry name" value="Elp3"/>
    <property type="match status" value="1"/>
</dbReference>
<dbReference type="AlphaFoldDB" id="L0AVW1"/>
<dbReference type="PANTHER" id="PTHR11135:SF2">
    <property type="entry name" value="ELONGATOR COMPLEX PROTEIN 3"/>
    <property type="match status" value="1"/>
</dbReference>
<dbReference type="VEuPathDB" id="PiroplasmaDB:BEWA_018740"/>
<dbReference type="SFLD" id="SFLDG01086">
    <property type="entry name" value="elongater_protein-like"/>
    <property type="match status" value="1"/>
</dbReference>
<evidence type="ECO:0000256" key="1">
    <source>
        <dbReference type="ARBA" id="ARBA00001966"/>
    </source>
</evidence>
<evidence type="ECO:0000256" key="12">
    <source>
        <dbReference type="ARBA" id="ARBA00023014"/>
    </source>
</evidence>
<organism evidence="18 19">
    <name type="scientific">Theileria equi strain WA</name>
    <dbReference type="NCBI Taxonomy" id="1537102"/>
    <lineage>
        <taxon>Eukaryota</taxon>
        <taxon>Sar</taxon>
        <taxon>Alveolata</taxon>
        <taxon>Apicomplexa</taxon>
        <taxon>Aconoidasida</taxon>
        <taxon>Piroplasmida</taxon>
        <taxon>Theileriidae</taxon>
        <taxon>Theileria</taxon>
    </lineage>
</organism>
<dbReference type="InterPro" id="IPR006638">
    <property type="entry name" value="Elp3/MiaA/NifB-like_rSAM"/>
</dbReference>
<evidence type="ECO:0000256" key="8">
    <source>
        <dbReference type="ARBA" id="ARBA00022694"/>
    </source>
</evidence>
<keyword evidence="5" id="KW-0820">tRNA-binding</keyword>
<dbReference type="SUPFAM" id="SSF102114">
    <property type="entry name" value="Radical SAM enzymes"/>
    <property type="match status" value="1"/>
</dbReference>
<evidence type="ECO:0000256" key="14">
    <source>
        <dbReference type="ARBA" id="ARBA00044771"/>
    </source>
</evidence>
<dbReference type="InterPro" id="IPR034687">
    <property type="entry name" value="ELP3-like"/>
</dbReference>
<dbReference type="InterPro" id="IPR058240">
    <property type="entry name" value="rSAM_sf"/>
</dbReference>
<dbReference type="GeneID" id="15803796"/>
<keyword evidence="11" id="KW-0408">Iron</keyword>
<dbReference type="GO" id="GO:0005737">
    <property type="term" value="C:cytoplasm"/>
    <property type="evidence" value="ECO:0007669"/>
    <property type="project" value="TreeGrafter"/>
</dbReference>
<keyword evidence="13 18" id="KW-0012">Acyltransferase</keyword>
<dbReference type="RefSeq" id="XP_004828695.1">
    <property type="nucleotide sequence ID" value="XM_004828638.1"/>
</dbReference>
<dbReference type="InterPro" id="IPR032432">
    <property type="entry name" value="Radical_SAM_C"/>
</dbReference>
<comment type="catalytic activity">
    <reaction evidence="15">
        <text>uridine(34) in tRNA + acetyl-CoA + S-adenosyl-L-methionine + H2O = 5-(carboxymethyl)uridine(34) in tRNA + 5'-deoxyadenosine + L-methionine + CoA + 2 H(+)</text>
        <dbReference type="Rhea" id="RHEA:61020"/>
        <dbReference type="Rhea" id="RHEA-COMP:10407"/>
        <dbReference type="Rhea" id="RHEA-COMP:11727"/>
        <dbReference type="ChEBI" id="CHEBI:15377"/>
        <dbReference type="ChEBI" id="CHEBI:15378"/>
        <dbReference type="ChEBI" id="CHEBI:17319"/>
        <dbReference type="ChEBI" id="CHEBI:57287"/>
        <dbReference type="ChEBI" id="CHEBI:57288"/>
        <dbReference type="ChEBI" id="CHEBI:57844"/>
        <dbReference type="ChEBI" id="CHEBI:59789"/>
        <dbReference type="ChEBI" id="CHEBI:65315"/>
        <dbReference type="ChEBI" id="CHEBI:74882"/>
        <dbReference type="EC" id="2.3.1.311"/>
    </reaction>
    <physiologicalReaction direction="left-to-right" evidence="15">
        <dbReference type="Rhea" id="RHEA:61021"/>
    </physiologicalReaction>
</comment>
<dbReference type="GO" id="GO:0000049">
    <property type="term" value="F:tRNA binding"/>
    <property type="evidence" value="ECO:0007669"/>
    <property type="project" value="UniProtKB-KW"/>
</dbReference>
<keyword evidence="4" id="KW-0004">4Fe-4S</keyword>
<evidence type="ECO:0000256" key="7">
    <source>
        <dbReference type="ARBA" id="ARBA00022691"/>
    </source>
</evidence>
<dbReference type="GO" id="GO:0033588">
    <property type="term" value="C:elongator holoenzyme complex"/>
    <property type="evidence" value="ECO:0007669"/>
    <property type="project" value="TreeGrafter"/>
</dbReference>
<reference evidence="18 19" key="1">
    <citation type="journal article" date="2012" name="BMC Genomics">
        <title>Comparative genomic analysis and phylogenetic position of Theileria equi.</title>
        <authorList>
            <person name="Kappmeyer L.S."/>
            <person name="Thiagarajan M."/>
            <person name="Herndon D.R."/>
            <person name="Ramsay J.D."/>
            <person name="Caler E."/>
            <person name="Djikeng A."/>
            <person name="Gillespie J.J."/>
            <person name="Lau A.O."/>
            <person name="Roalson E.H."/>
            <person name="Silva J.C."/>
            <person name="Silva M.G."/>
            <person name="Suarez C.E."/>
            <person name="Ueti M.W."/>
            <person name="Nene V.M."/>
            <person name="Mealey R.H."/>
            <person name="Knowles D.P."/>
            <person name="Brayton K.A."/>
        </authorList>
    </citation>
    <scope>NUCLEOTIDE SEQUENCE [LARGE SCALE GENOMIC DNA]</scope>
    <source>
        <strain evidence="18 19">WA</strain>
    </source>
</reference>
<evidence type="ECO:0000256" key="9">
    <source>
        <dbReference type="ARBA" id="ARBA00022723"/>
    </source>
</evidence>
<dbReference type="EMBL" id="CP001669">
    <property type="protein sequence ID" value="AFZ79029.1"/>
    <property type="molecule type" value="Genomic_DNA"/>
</dbReference>
<dbReference type="FunFam" id="3.80.30.20:FF:000011">
    <property type="entry name" value="Elongator complex"/>
    <property type="match status" value="1"/>
</dbReference>
<keyword evidence="8" id="KW-0819">tRNA processing</keyword>
<evidence type="ECO:0000256" key="6">
    <source>
        <dbReference type="ARBA" id="ARBA00022679"/>
    </source>
</evidence>
<keyword evidence="7" id="KW-0949">S-adenosyl-L-methionine</keyword>
<dbReference type="InterPro" id="IPR016181">
    <property type="entry name" value="Acyl_CoA_acyltransferase"/>
</dbReference>
<evidence type="ECO:0000256" key="5">
    <source>
        <dbReference type="ARBA" id="ARBA00022555"/>
    </source>
</evidence>
<dbReference type="InterPro" id="IPR039661">
    <property type="entry name" value="ELP3"/>
</dbReference>
<dbReference type="Pfam" id="PF04055">
    <property type="entry name" value="Radical_SAM"/>
    <property type="match status" value="1"/>
</dbReference>
<dbReference type="SFLD" id="SFLDS00029">
    <property type="entry name" value="Radical_SAM"/>
    <property type="match status" value="1"/>
</dbReference>
<sequence>MDTINFEDLNNKIESLVPISQLLDKDFAAFDNVCGSYASVADDYSLMDMKNDDKPRTPDSNKNSLDIGDPIDDQNTENGWSDSSEDMRNFFPATRKDFIELAGEVKRVTRLDFEDYNRKRHLESFAKSMDLWNNFDNRDAFKNNQFTFTQLNFDRYTDVFLNVDSSKLSTLDKFISELFENYENDMENGDLDLLMSKLRRKYHISPSKRDIFERLELLQNISTALNIINEDDVPILDKIDETDSFGNKTLMGSENSTYPSHIIKVDSKMKHLLRNKATRSNSGVVVITVLTSPGSFSCSEDCHYCPNEPGQPRSYLSTEPAVLRANQNSFDAVKQFYDRANTLYKNGHVIDKIEIIVLGGTWSGYPRKYQFDFIRDIFYAANIYPKPIESARKRGTLECEQKLNETATCRIIGLTLETRPDRITPHEIETLRILGCTRVQLGIQHTNDSVLEYVNRGHTIHDSINAIYLLKENCFKVDIHIMPDLPSSNVQMDFEMFDLILSSDLLQADQWKIYPCEVTPFTEIERWHKEGKYIPYFDIDHTLLLNLLMSVKRAVHPWIRLNRVIRDIPNPSIIAGTNITNMRQLILKEMKTRNVFCHCIRCREVKGSAITDNIKLVVRQYRTKGGTEYFLSYESHDEMLIYGFLRLRLRDESDFNPKVTAFKCLENCALVRELHVYGIVVVHGKTSEEKTPSQHRGIGASLLLTAEIIAMFKGFNKMAVIAGIGTREYYAKHGYILEDTYMIKYLTPNIVSEAYNKNIDSDKPVKVPDTIKVQEIDLGYSSILLNHQLPQKNNSKKKARVVPDYTSYIPPVEPDFKRFDIHVNTLLSYAKSQARKEDTNAEEDKSCNCCRALSK</sequence>
<evidence type="ECO:0000256" key="4">
    <source>
        <dbReference type="ARBA" id="ARBA00022485"/>
    </source>
</evidence>
<dbReference type="GO" id="GO:0005634">
    <property type="term" value="C:nucleus"/>
    <property type="evidence" value="ECO:0007669"/>
    <property type="project" value="TreeGrafter"/>
</dbReference>
<dbReference type="KEGG" id="beq:BEWA_018740"/>
<dbReference type="GO" id="GO:0051539">
    <property type="term" value="F:4 iron, 4 sulfur cluster binding"/>
    <property type="evidence" value="ECO:0007669"/>
    <property type="project" value="UniProtKB-KW"/>
</dbReference>
<feature type="region of interest" description="Disordered" evidence="16">
    <location>
        <begin position="49"/>
        <end position="84"/>
    </location>
</feature>
<name>L0AVW1_THEEQ</name>